<organism evidence="2 3">
    <name type="scientific">Halogranum salarium B-1</name>
    <dbReference type="NCBI Taxonomy" id="1210908"/>
    <lineage>
        <taxon>Archaea</taxon>
        <taxon>Methanobacteriati</taxon>
        <taxon>Methanobacteriota</taxon>
        <taxon>Stenosarchaea group</taxon>
        <taxon>Halobacteria</taxon>
        <taxon>Halobacteriales</taxon>
        <taxon>Haloferacaceae</taxon>
    </lineage>
</organism>
<accession>J3JDQ6</accession>
<feature type="compositionally biased region" description="Low complexity" evidence="1">
    <location>
        <begin position="35"/>
        <end position="55"/>
    </location>
</feature>
<evidence type="ECO:0008006" key="4">
    <source>
        <dbReference type="Google" id="ProtNLM"/>
    </source>
</evidence>
<dbReference type="SUPFAM" id="SSF53850">
    <property type="entry name" value="Periplasmic binding protein-like II"/>
    <property type="match status" value="1"/>
</dbReference>
<evidence type="ECO:0000256" key="1">
    <source>
        <dbReference type="SAM" id="MobiDB-lite"/>
    </source>
</evidence>
<proteinExistence type="predicted"/>
<comment type="caution">
    <text evidence="2">The sequence shown here is derived from an EMBL/GenBank/DDBJ whole genome shotgun (WGS) entry which is preliminary data.</text>
</comment>
<dbReference type="AlphaFoldDB" id="J3JDQ6"/>
<dbReference type="InterPro" id="IPR006059">
    <property type="entry name" value="SBP"/>
</dbReference>
<reference evidence="2 3" key="1">
    <citation type="journal article" date="2012" name="J. Bacteriol.">
        <title>Draft Genome Sequence of the Extremely Halophilic Archaeon Halogranum salarium B-1T.</title>
        <authorList>
            <person name="Kim K.K."/>
            <person name="Lee K.C."/>
            <person name="Lee J.S."/>
        </authorList>
    </citation>
    <scope>NUCLEOTIDE SEQUENCE [LARGE SCALE GENOMIC DNA]</scope>
    <source>
        <strain evidence="2 3">B-1</strain>
    </source>
</reference>
<evidence type="ECO:0000313" key="2">
    <source>
        <dbReference type="EMBL" id="EJN57696.1"/>
    </source>
</evidence>
<dbReference type="PANTHER" id="PTHR43649:SF12">
    <property type="entry name" value="DIACETYLCHITOBIOSE BINDING PROTEIN DASA"/>
    <property type="match status" value="1"/>
</dbReference>
<dbReference type="PANTHER" id="PTHR43649">
    <property type="entry name" value="ARABINOSE-BINDING PROTEIN-RELATED"/>
    <property type="match status" value="1"/>
</dbReference>
<gene>
    <name evidence="2" type="ORF">HSB1_40570</name>
</gene>
<dbReference type="RefSeq" id="WP_009377478.1">
    <property type="nucleotide sequence ID" value="NZ_ALJD01000012.1"/>
</dbReference>
<protein>
    <recommendedName>
        <fullName evidence="4">Extracellular solute-binding protein family 1</fullName>
    </recommendedName>
</protein>
<feature type="region of interest" description="Disordered" evidence="1">
    <location>
        <begin position="31"/>
        <end position="55"/>
    </location>
</feature>
<dbReference type="EMBL" id="ALJD01000012">
    <property type="protein sequence ID" value="EJN57696.1"/>
    <property type="molecule type" value="Genomic_DNA"/>
</dbReference>
<dbReference type="PROSITE" id="PS51318">
    <property type="entry name" value="TAT"/>
    <property type="match status" value="1"/>
</dbReference>
<dbReference type="eggNOG" id="arCOG00151">
    <property type="taxonomic scope" value="Archaea"/>
</dbReference>
<dbReference type="Proteomes" id="UP000007813">
    <property type="component" value="Unassembled WGS sequence"/>
</dbReference>
<name>J3JDQ6_9EURY</name>
<dbReference type="Pfam" id="PF13416">
    <property type="entry name" value="SBP_bac_8"/>
    <property type="match status" value="1"/>
</dbReference>
<evidence type="ECO:0000313" key="3">
    <source>
        <dbReference type="Proteomes" id="UP000007813"/>
    </source>
</evidence>
<dbReference type="InterPro" id="IPR006311">
    <property type="entry name" value="TAT_signal"/>
</dbReference>
<sequence length="459" mass="50542">MTETNHSPTRRNVLKALGVGTAVGLAGCTGGGGSAAQEGTPGQTDSSKSGGSSNSKSDLIMWNAAFQGDENKPWQDWYTKQFRKQHDTSISVSAFEYPDARQKYLTGGRTGNPDVIEGVLSHLSEYAKAGLIEPIGDRAEQLEYFDGYVQSALDAMTYEGKLYGLPYTGNGRALVYRKDIFEELGLDAPETAEQFLEAGRAINEADTDVTAFHNCTKDGSVRAFQEFMSHVYQHEDHVYTREGDSWTLVPSAETFGLVFDKFYAQVWAGDNPIADPEQLGTGWQVNDPGYLNGKFAMIECGPWLRGWTTGSDIDDSEKTKTLLDEKTAIAHLPRAEGGSKGTYLEVKPVMLNANSEQKESAWKALSLFSSPESLRQGKQVSAGDYLTPVHTDIEPTIDNENWKPFLDVFKSGKALAKISWGPVREAFYSHMQNVAYGKSDPYKAGKQFHSELKDLETKV</sequence>
<dbReference type="InterPro" id="IPR050490">
    <property type="entry name" value="Bact_solute-bd_prot1"/>
</dbReference>
<dbReference type="Gene3D" id="3.40.190.10">
    <property type="entry name" value="Periplasmic binding protein-like II"/>
    <property type="match status" value="1"/>
</dbReference>